<dbReference type="HOGENOM" id="CLU_134973_6_0_6"/>
<dbReference type="EMBL" id="CP007142">
    <property type="protein sequence ID" value="AJQ92329.1"/>
    <property type="molecule type" value="Genomic_DNA"/>
</dbReference>
<feature type="domain" description="HMA" evidence="1">
    <location>
        <begin position="3"/>
        <end position="66"/>
    </location>
</feature>
<dbReference type="PROSITE" id="PS50846">
    <property type="entry name" value="HMA_2"/>
    <property type="match status" value="1"/>
</dbReference>
<dbReference type="SUPFAM" id="SSF55008">
    <property type="entry name" value="HMA, heavy metal-associated domain"/>
    <property type="match status" value="1"/>
</dbReference>
<sequence length="66" mass="6687">MSNVIEMKIEGAGCQNCVDAIEKALNGVAGVAAASFDLAKGIATVEGDADTEQLKAAIEDAGYEVV</sequence>
<dbReference type="STRING" id="1445510.YC6258_00279"/>
<dbReference type="Gene3D" id="3.30.70.100">
    <property type="match status" value="1"/>
</dbReference>
<dbReference type="CDD" id="cd00371">
    <property type="entry name" value="HMA"/>
    <property type="match status" value="1"/>
</dbReference>
<organism evidence="2 3">
    <name type="scientific">Gynuella sunshinyii YC6258</name>
    <dbReference type="NCBI Taxonomy" id="1445510"/>
    <lineage>
        <taxon>Bacteria</taxon>
        <taxon>Pseudomonadati</taxon>
        <taxon>Pseudomonadota</taxon>
        <taxon>Gammaproteobacteria</taxon>
        <taxon>Oceanospirillales</taxon>
        <taxon>Saccharospirillaceae</taxon>
        <taxon>Gynuella</taxon>
    </lineage>
</organism>
<name>A0A0C5VPY7_9GAMM</name>
<dbReference type="OrthoDB" id="9814359at2"/>
<dbReference type="RefSeq" id="WP_044615418.1">
    <property type="nucleotide sequence ID" value="NZ_CP007142.1"/>
</dbReference>
<evidence type="ECO:0000259" key="1">
    <source>
        <dbReference type="PROSITE" id="PS50846"/>
    </source>
</evidence>
<dbReference type="InterPro" id="IPR036163">
    <property type="entry name" value="HMA_dom_sf"/>
</dbReference>
<proteinExistence type="predicted"/>
<dbReference type="Pfam" id="PF00403">
    <property type="entry name" value="HMA"/>
    <property type="match status" value="1"/>
</dbReference>
<dbReference type="GO" id="GO:0046872">
    <property type="term" value="F:metal ion binding"/>
    <property type="evidence" value="ECO:0007669"/>
    <property type="project" value="InterPro"/>
</dbReference>
<evidence type="ECO:0000313" key="3">
    <source>
        <dbReference type="Proteomes" id="UP000032266"/>
    </source>
</evidence>
<protein>
    <submittedName>
        <fullName evidence="2">Copper chaperone</fullName>
    </submittedName>
</protein>
<dbReference type="Proteomes" id="UP000032266">
    <property type="component" value="Chromosome"/>
</dbReference>
<dbReference type="KEGG" id="gsn:YC6258_00279"/>
<reference evidence="2 3" key="1">
    <citation type="submission" date="2014-01" db="EMBL/GenBank/DDBJ databases">
        <title>Full genme sequencing of cellulolytic bacterium Gynuella sunshinyii YC6258T gen. nov., sp. nov.</title>
        <authorList>
            <person name="Khan H."/>
            <person name="Chung E.J."/>
            <person name="Chung Y.R."/>
        </authorList>
    </citation>
    <scope>NUCLEOTIDE SEQUENCE [LARGE SCALE GENOMIC DNA]</scope>
    <source>
        <strain evidence="2 3">YC6258</strain>
    </source>
</reference>
<dbReference type="AlphaFoldDB" id="A0A0C5VPY7"/>
<accession>A0A0C5VPY7</accession>
<dbReference type="InterPro" id="IPR006121">
    <property type="entry name" value="HMA_dom"/>
</dbReference>
<evidence type="ECO:0000313" key="2">
    <source>
        <dbReference type="EMBL" id="AJQ92329.1"/>
    </source>
</evidence>
<gene>
    <name evidence="2" type="ORF">YC6258_00279</name>
</gene>
<keyword evidence="3" id="KW-1185">Reference proteome</keyword>